<dbReference type="InterPro" id="IPR001232">
    <property type="entry name" value="SKP1-like"/>
</dbReference>
<evidence type="ECO:0000313" key="7">
    <source>
        <dbReference type="EMBL" id="ONM52800.1"/>
    </source>
</evidence>
<evidence type="ECO:0007829" key="10">
    <source>
        <dbReference type="PeptideAtlas" id="C4JBP0"/>
    </source>
</evidence>
<feature type="domain" description="SKP1 component POZ" evidence="5">
    <location>
        <begin position="135"/>
        <end position="194"/>
    </location>
</feature>
<evidence type="ECO:0000256" key="3">
    <source>
        <dbReference type="ARBA" id="ARBA00022786"/>
    </source>
</evidence>
<evidence type="ECO:0000256" key="4">
    <source>
        <dbReference type="SAM" id="MobiDB-lite"/>
    </source>
</evidence>
<dbReference type="PaxDb" id="4577-GRMZM2G006424_P01"/>
<keyword evidence="10" id="KW-1267">Proteomics identification</keyword>
<dbReference type="STRING" id="4577.C4JBP0"/>
<dbReference type="Proteomes" id="UP000007305">
    <property type="component" value="Chromosome 7"/>
</dbReference>
<dbReference type="RefSeq" id="NP_001144039.2">
    <property type="nucleotide sequence ID" value="NM_001150567.2"/>
</dbReference>
<keyword evidence="9" id="KW-1185">Reference proteome</keyword>
<evidence type="ECO:0000256" key="1">
    <source>
        <dbReference type="ARBA" id="ARBA00004906"/>
    </source>
</evidence>
<dbReference type="GO" id="GO:0016567">
    <property type="term" value="P:protein ubiquitination"/>
    <property type="evidence" value="ECO:0007669"/>
    <property type="project" value="UniProtKB-UniPathway"/>
</dbReference>
<reference evidence="8" key="4">
    <citation type="submission" date="2021-05" db="UniProtKB">
        <authorList>
            <consortium name="EnsemblPlants"/>
        </authorList>
    </citation>
    <scope>IDENTIFICATION</scope>
    <source>
        <strain evidence="8">cv. B73</strain>
    </source>
</reference>
<dbReference type="GO" id="GO:0005634">
    <property type="term" value="C:nucleus"/>
    <property type="evidence" value="ECO:0000318"/>
    <property type="project" value="GO_Central"/>
</dbReference>
<organism evidence="6">
    <name type="scientific">Zea mays</name>
    <name type="common">Maize</name>
    <dbReference type="NCBI Taxonomy" id="4577"/>
    <lineage>
        <taxon>Eukaryota</taxon>
        <taxon>Viridiplantae</taxon>
        <taxon>Streptophyta</taxon>
        <taxon>Embryophyta</taxon>
        <taxon>Tracheophyta</taxon>
        <taxon>Spermatophyta</taxon>
        <taxon>Magnoliopsida</taxon>
        <taxon>Liliopsida</taxon>
        <taxon>Poales</taxon>
        <taxon>Poaceae</taxon>
        <taxon>PACMAD clade</taxon>
        <taxon>Panicoideae</taxon>
        <taxon>Andropogonodae</taxon>
        <taxon>Andropogoneae</taxon>
        <taxon>Tripsacinae</taxon>
        <taxon>Zea</taxon>
    </lineage>
</organism>
<dbReference type="AlphaFoldDB" id="C4JBP0"/>
<evidence type="ECO:0000313" key="9">
    <source>
        <dbReference type="Proteomes" id="UP000007305"/>
    </source>
</evidence>
<reference evidence="8" key="3">
    <citation type="submission" date="2019-07" db="EMBL/GenBank/DDBJ databases">
        <authorList>
            <person name="Seetharam A."/>
            <person name="Woodhouse M."/>
            <person name="Cannon E."/>
        </authorList>
    </citation>
    <scope>NUCLEOTIDE SEQUENCE [LARGE SCALE GENOMIC DNA]</scope>
    <source>
        <strain evidence="8">cv. B73</strain>
    </source>
</reference>
<dbReference type="GO" id="GO:0009867">
    <property type="term" value="P:jasmonic acid mediated signaling pathway"/>
    <property type="evidence" value="ECO:0007669"/>
    <property type="project" value="UniProtKB-ARBA"/>
</dbReference>
<dbReference type="GO" id="GO:0031146">
    <property type="term" value="P:SCF-dependent proteasomal ubiquitin-dependent protein catabolic process"/>
    <property type="evidence" value="ECO:0000318"/>
    <property type="project" value="GO_Central"/>
</dbReference>
<evidence type="ECO:0000313" key="6">
    <source>
        <dbReference type="EMBL" id="ACR38590.1"/>
    </source>
</evidence>
<dbReference type="SMR" id="C4JBP0"/>
<comment type="pathway">
    <text evidence="1">Protein modification; protein ubiquitination.</text>
</comment>
<dbReference type="EMBL" id="CM007650">
    <property type="protein sequence ID" value="ONM52800.1"/>
    <property type="molecule type" value="Genomic_DNA"/>
</dbReference>
<dbReference type="Gene3D" id="3.30.710.10">
    <property type="entry name" value="Potassium Channel Kv1.1, Chain A"/>
    <property type="match status" value="1"/>
</dbReference>
<dbReference type="eggNOG" id="KOG1724">
    <property type="taxonomic scope" value="Eukaryota"/>
</dbReference>
<dbReference type="InterPro" id="IPR016073">
    <property type="entry name" value="Skp1_comp_POZ"/>
</dbReference>
<feature type="region of interest" description="Disordered" evidence="4">
    <location>
        <begin position="77"/>
        <end position="116"/>
    </location>
</feature>
<reference evidence="7 9" key="2">
    <citation type="submission" date="2015-12" db="EMBL/GenBank/DDBJ databases">
        <title>Update maize B73 reference genome by single molecule sequencing technologies.</title>
        <authorList>
            <consortium name="Maize Genome Sequencing Project"/>
            <person name="Ware D."/>
        </authorList>
    </citation>
    <scope>NUCLEOTIDE SEQUENCE [LARGE SCALE GENOMIC DNA]</scope>
    <source>
        <strain evidence="9">cv. B73</strain>
        <tissue evidence="7">Seedling</tissue>
    </source>
</reference>
<dbReference type="GeneID" id="100276863"/>
<feature type="compositionally biased region" description="Basic residues" evidence="4">
    <location>
        <begin position="294"/>
        <end position="303"/>
    </location>
</feature>
<feature type="compositionally biased region" description="Basic and acidic residues" evidence="4">
    <location>
        <begin position="17"/>
        <end position="29"/>
    </location>
</feature>
<dbReference type="UniPathway" id="UPA00143"/>
<protein>
    <recommendedName>
        <fullName evidence="5">SKP1 component POZ domain-containing protein</fullName>
    </recommendedName>
</protein>
<feature type="compositionally biased region" description="Low complexity" evidence="4">
    <location>
        <begin position="277"/>
        <end position="293"/>
    </location>
</feature>
<dbReference type="OMA" id="MFKGAPA"/>
<evidence type="ECO:0000256" key="2">
    <source>
        <dbReference type="ARBA" id="ARBA00009993"/>
    </source>
</evidence>
<keyword evidence="3" id="KW-0833">Ubl conjugation pathway</keyword>
<dbReference type="SUPFAM" id="SSF54695">
    <property type="entry name" value="POZ domain"/>
    <property type="match status" value="1"/>
</dbReference>
<comment type="similarity">
    <text evidence="2">Belongs to the SKP1 family.</text>
</comment>
<dbReference type="OrthoDB" id="1033498at2759"/>
<reference evidence="6" key="1">
    <citation type="journal article" date="2009" name="PLoS Genet.">
        <title>Sequencing, mapping, and analysis of 27,455 maize full-length cDNAs.</title>
        <authorList>
            <person name="Soderlund C."/>
            <person name="Descour A."/>
            <person name="Kudrna D."/>
            <person name="Bomhoff M."/>
            <person name="Boyd L."/>
            <person name="Currie J."/>
            <person name="Angelova A."/>
            <person name="Collura K."/>
            <person name="Wissotski M."/>
            <person name="Ashley E."/>
            <person name="Morrow D."/>
            <person name="Fernandes J."/>
            <person name="Walbot V."/>
            <person name="Yu Y."/>
        </authorList>
    </citation>
    <scope>NUCLEOTIDE SEQUENCE</scope>
    <source>
        <strain evidence="6">B73</strain>
    </source>
</reference>
<dbReference type="SMART" id="SM00512">
    <property type="entry name" value="Skp1"/>
    <property type="match status" value="1"/>
</dbReference>
<dbReference type="ExpressionAtlas" id="C4JBP0">
    <property type="expression patterns" value="baseline and differential"/>
</dbReference>
<name>C4JBP0_MAIZE</name>
<dbReference type="PANTHER" id="PTHR11165">
    <property type="entry name" value="SKP1"/>
    <property type="match status" value="1"/>
</dbReference>
<sequence length="303" mass="31500">MDAVGEKKGATAASDSEAEKEKMMAEQFEKAVVVSEAETGKEKAVAPSEAENEKMVEVQQGDKAVAPLDAGNVKMVEGQQGGKGKAVAPSDSEQGDKAAAASGAENVQPQEENAVAASEAEIGAAEANDVTGGRLITLRSSDGEVHRVSEAAARLSGLLRGIIETNVTVTKGVILPTVDGTTLVTVLEYCNKHAEAEAAAGVTTSAVDRAAASEALEAWDRDLLDRLSVRALSNLFNASSFLKIYRLAGAIALKVAADLARAIPPAESRPRSPPSPTSETPSTSTPSTSTPSPRRNRSRRPQR</sequence>
<dbReference type="GO" id="GO:0005737">
    <property type="term" value="C:cytoplasm"/>
    <property type="evidence" value="ECO:0000318"/>
    <property type="project" value="GO_Central"/>
</dbReference>
<proteinExistence type="evidence at protein level"/>
<dbReference type="Gramene" id="Zm00001eb304980_T001">
    <property type="protein sequence ID" value="Zm00001eb304980_P001"/>
    <property type="gene ID" value="Zm00001eb304980"/>
</dbReference>
<feature type="region of interest" description="Disordered" evidence="4">
    <location>
        <begin position="1"/>
        <end position="56"/>
    </location>
</feature>
<gene>
    <name evidence="8" type="primary">LOC100276863</name>
    <name evidence="7" type="ORF">ZEAMMB73_Zm00001d019371</name>
</gene>
<dbReference type="Pfam" id="PF03931">
    <property type="entry name" value="Skp1_POZ"/>
    <property type="match status" value="1"/>
</dbReference>
<dbReference type="KEGG" id="zma:100276863"/>
<feature type="region of interest" description="Disordered" evidence="4">
    <location>
        <begin position="264"/>
        <end position="303"/>
    </location>
</feature>
<dbReference type="GO" id="GO:0097602">
    <property type="term" value="F:cullin family protein binding"/>
    <property type="evidence" value="ECO:0000318"/>
    <property type="project" value="GO_Central"/>
</dbReference>
<evidence type="ECO:0000313" key="8">
    <source>
        <dbReference type="EnsemblPlants" id="Zm00001eb304980_P001"/>
    </source>
</evidence>
<dbReference type="HOGENOM" id="CLU_919401_0_0_1"/>
<dbReference type="InterPro" id="IPR011333">
    <property type="entry name" value="SKP1/BTB/POZ_sf"/>
</dbReference>
<evidence type="ECO:0000259" key="5">
    <source>
        <dbReference type="Pfam" id="PF03931"/>
    </source>
</evidence>
<dbReference type="EMBL" id="BT088237">
    <property type="protein sequence ID" value="ACR38590.1"/>
    <property type="molecule type" value="mRNA"/>
</dbReference>
<accession>C4JBP0</accession>
<dbReference type="EnsemblPlants" id="Zm00001eb304980_T001">
    <property type="protein sequence ID" value="Zm00001eb304980_P001"/>
    <property type="gene ID" value="Zm00001eb304980"/>
</dbReference>
<dbReference type="InterPro" id="IPR016897">
    <property type="entry name" value="SKP1"/>
</dbReference>